<evidence type="ECO:0000256" key="2">
    <source>
        <dbReference type="ARBA" id="ARBA00005236"/>
    </source>
</evidence>
<keyword evidence="4 7" id="KW-0812">Transmembrane</keyword>
<dbReference type="InterPro" id="IPR003838">
    <property type="entry name" value="ABC3_permease_C"/>
</dbReference>
<comment type="caution">
    <text evidence="10">The sequence shown here is derived from an EMBL/GenBank/DDBJ whole genome shotgun (WGS) entry which is preliminary data.</text>
</comment>
<organism evidence="10 11">
    <name type="scientific">Tenacibaculum vairaonense</name>
    <dbReference type="NCBI Taxonomy" id="3137860"/>
    <lineage>
        <taxon>Bacteria</taxon>
        <taxon>Pseudomonadati</taxon>
        <taxon>Bacteroidota</taxon>
        <taxon>Flavobacteriia</taxon>
        <taxon>Flavobacteriales</taxon>
        <taxon>Flavobacteriaceae</taxon>
        <taxon>Tenacibaculum</taxon>
    </lineage>
</organism>
<keyword evidence="3" id="KW-1003">Cell membrane</keyword>
<feature type="domain" description="ABC3 transporter permease C-terminal" evidence="8">
    <location>
        <begin position="286"/>
        <end position="413"/>
    </location>
</feature>
<feature type="transmembrane region" description="Helical" evidence="7">
    <location>
        <begin position="16"/>
        <end position="37"/>
    </location>
</feature>
<keyword evidence="6 7" id="KW-0472">Membrane</keyword>
<comment type="subcellular location">
    <subcellularLocation>
        <location evidence="1">Cell membrane</location>
        <topology evidence="1">Multi-pass membrane protein</topology>
    </subcellularLocation>
</comment>
<evidence type="ECO:0000256" key="4">
    <source>
        <dbReference type="ARBA" id="ARBA00022692"/>
    </source>
</evidence>
<dbReference type="PANTHER" id="PTHR30489:SF0">
    <property type="entry name" value="LIPOPROTEIN-RELEASING SYSTEM TRANSMEMBRANE PROTEIN LOLE"/>
    <property type="match status" value="1"/>
</dbReference>
<proteinExistence type="inferred from homology"/>
<dbReference type="RefSeq" id="WP_348738457.1">
    <property type="nucleotide sequence ID" value="NZ_CAXJRC010000020.1"/>
</dbReference>
<gene>
    <name evidence="10" type="ORF">T190115A13A_280011</name>
</gene>
<evidence type="ECO:0000256" key="3">
    <source>
        <dbReference type="ARBA" id="ARBA00022475"/>
    </source>
</evidence>
<keyword evidence="11" id="KW-1185">Reference proteome</keyword>
<dbReference type="Proteomes" id="UP001497602">
    <property type="component" value="Unassembled WGS sequence"/>
</dbReference>
<evidence type="ECO:0000313" key="10">
    <source>
        <dbReference type="EMBL" id="CAL2106708.1"/>
    </source>
</evidence>
<dbReference type="InterPro" id="IPR025857">
    <property type="entry name" value="MacB_PCD"/>
</dbReference>
<dbReference type="Pfam" id="PF12704">
    <property type="entry name" value="MacB_PCD"/>
    <property type="match status" value="1"/>
</dbReference>
<feature type="transmembrane region" description="Helical" evidence="7">
    <location>
        <begin position="282"/>
        <end position="300"/>
    </location>
</feature>
<dbReference type="Pfam" id="PF02687">
    <property type="entry name" value="FtsX"/>
    <property type="match status" value="1"/>
</dbReference>
<sequence length="424" mass="46801">MIQFFLKGIIRDKGRSVLPITIIASGVALTILLSGYIRGVMGDMVEQNANFDTGHVKVMTRAYAKERQQLPNDLAILEVDSLKGILQNKYSTITWVERIKFGGLIDVPDENGETLKQGPISGLAIELNTENPTEINRLHIKKSIVKGALPVNKGEILMGNALFERLALKIGDKVTYLGTTMNGSMTSHNFIVAGTLHFGNSVMDNSSVLIDINEAQLMLDMENASSELLGYFNNAVYDDANATNIAASFNANYKQSKDEFAPLMETLKNQNNLAAYIDYTDVYASLFIMLFVIAMSVVLWNTGLLGGLRRFQEFGVRLALGESKTHIYKSLLIEAFLIGIIGSFIGTISGIAMTVYLQIYGIDITPYLKRTSMMMPSIVRAKFTTDLLYIGFIPGVLAIMLGNILSGLVIYKRKTAELFKELEV</sequence>
<evidence type="ECO:0000256" key="5">
    <source>
        <dbReference type="ARBA" id="ARBA00022989"/>
    </source>
</evidence>
<accession>A0ABM9PM49</accession>
<feature type="domain" description="MacB-like periplasmic core" evidence="9">
    <location>
        <begin position="17"/>
        <end position="219"/>
    </location>
</feature>
<feature type="transmembrane region" description="Helical" evidence="7">
    <location>
        <begin position="387"/>
        <end position="411"/>
    </location>
</feature>
<evidence type="ECO:0000256" key="1">
    <source>
        <dbReference type="ARBA" id="ARBA00004651"/>
    </source>
</evidence>
<evidence type="ECO:0000259" key="8">
    <source>
        <dbReference type="Pfam" id="PF02687"/>
    </source>
</evidence>
<dbReference type="InterPro" id="IPR051447">
    <property type="entry name" value="Lipoprotein-release_system"/>
</dbReference>
<protein>
    <submittedName>
        <fullName evidence="10">ABC transport system permease protein</fullName>
    </submittedName>
</protein>
<dbReference type="EMBL" id="CAXJRC010000020">
    <property type="protein sequence ID" value="CAL2106708.1"/>
    <property type="molecule type" value="Genomic_DNA"/>
</dbReference>
<feature type="transmembrane region" description="Helical" evidence="7">
    <location>
        <begin position="331"/>
        <end position="359"/>
    </location>
</feature>
<name>A0ABM9PM49_9FLAO</name>
<reference evidence="10 11" key="1">
    <citation type="submission" date="2024-05" db="EMBL/GenBank/DDBJ databases">
        <authorList>
            <person name="Duchaud E."/>
        </authorList>
    </citation>
    <scope>NUCLEOTIDE SEQUENCE [LARGE SCALE GENOMIC DNA]</scope>
    <source>
        <strain evidence="10">Ena-SAMPLE-TAB-13-05-2024-13:56:06:370-140305</strain>
    </source>
</reference>
<evidence type="ECO:0000256" key="7">
    <source>
        <dbReference type="SAM" id="Phobius"/>
    </source>
</evidence>
<evidence type="ECO:0000313" key="11">
    <source>
        <dbReference type="Proteomes" id="UP001497602"/>
    </source>
</evidence>
<evidence type="ECO:0000259" key="9">
    <source>
        <dbReference type="Pfam" id="PF12704"/>
    </source>
</evidence>
<evidence type="ECO:0000256" key="6">
    <source>
        <dbReference type="ARBA" id="ARBA00023136"/>
    </source>
</evidence>
<keyword evidence="5 7" id="KW-1133">Transmembrane helix</keyword>
<comment type="similarity">
    <text evidence="2">Belongs to the ABC-4 integral membrane protein family. LolC/E subfamily.</text>
</comment>
<dbReference type="PANTHER" id="PTHR30489">
    <property type="entry name" value="LIPOPROTEIN-RELEASING SYSTEM TRANSMEMBRANE PROTEIN LOLE"/>
    <property type="match status" value="1"/>
</dbReference>